<dbReference type="EMBL" id="BQNB010012085">
    <property type="protein sequence ID" value="GJS98993.1"/>
    <property type="molecule type" value="Genomic_DNA"/>
</dbReference>
<dbReference type="SUPFAM" id="SSF81383">
    <property type="entry name" value="F-box domain"/>
    <property type="match status" value="1"/>
</dbReference>
<organism evidence="2 3">
    <name type="scientific">Tanacetum coccineum</name>
    <dbReference type="NCBI Taxonomy" id="301880"/>
    <lineage>
        <taxon>Eukaryota</taxon>
        <taxon>Viridiplantae</taxon>
        <taxon>Streptophyta</taxon>
        <taxon>Embryophyta</taxon>
        <taxon>Tracheophyta</taxon>
        <taxon>Spermatophyta</taxon>
        <taxon>Magnoliopsida</taxon>
        <taxon>eudicotyledons</taxon>
        <taxon>Gunneridae</taxon>
        <taxon>Pentapetalae</taxon>
        <taxon>asterids</taxon>
        <taxon>campanulids</taxon>
        <taxon>Asterales</taxon>
        <taxon>Asteraceae</taxon>
        <taxon>Asteroideae</taxon>
        <taxon>Anthemideae</taxon>
        <taxon>Anthemidinae</taxon>
        <taxon>Tanacetum</taxon>
    </lineage>
</organism>
<dbReference type="InterPro" id="IPR001810">
    <property type="entry name" value="F-box_dom"/>
</dbReference>
<gene>
    <name evidence="2" type="ORF">Tco_0820163</name>
</gene>
<evidence type="ECO:0000259" key="1">
    <source>
        <dbReference type="SMART" id="SM00256"/>
    </source>
</evidence>
<feature type="domain" description="F-box" evidence="1">
    <location>
        <begin position="4"/>
        <end position="44"/>
    </location>
</feature>
<dbReference type="Gene3D" id="1.20.1280.50">
    <property type="match status" value="1"/>
</dbReference>
<reference evidence="2" key="1">
    <citation type="journal article" date="2022" name="Int. J. Mol. Sci.">
        <title>Draft Genome of Tanacetum Coccineum: Genomic Comparison of Closely Related Tanacetum-Family Plants.</title>
        <authorList>
            <person name="Yamashiro T."/>
            <person name="Shiraishi A."/>
            <person name="Nakayama K."/>
            <person name="Satake H."/>
        </authorList>
    </citation>
    <scope>NUCLEOTIDE SEQUENCE</scope>
</reference>
<dbReference type="PANTHER" id="PTHR31672">
    <property type="entry name" value="BNACNNG10540D PROTEIN"/>
    <property type="match status" value="1"/>
</dbReference>
<dbReference type="NCBIfam" id="TIGR01640">
    <property type="entry name" value="F_box_assoc_1"/>
    <property type="match status" value="1"/>
</dbReference>
<dbReference type="InterPro" id="IPR006527">
    <property type="entry name" value="F-box-assoc_dom_typ1"/>
</dbReference>
<dbReference type="Pfam" id="PF00646">
    <property type="entry name" value="F-box"/>
    <property type="match status" value="1"/>
</dbReference>
<reference evidence="2" key="2">
    <citation type="submission" date="2022-01" db="EMBL/GenBank/DDBJ databases">
        <authorList>
            <person name="Yamashiro T."/>
            <person name="Shiraishi A."/>
            <person name="Satake H."/>
            <person name="Nakayama K."/>
        </authorList>
    </citation>
    <scope>NUCLEOTIDE SEQUENCE</scope>
</reference>
<evidence type="ECO:0000313" key="2">
    <source>
        <dbReference type="EMBL" id="GJS98993.1"/>
    </source>
</evidence>
<protein>
    <submittedName>
        <fullName evidence="2">F-box/kelch-repeat protein-like protein isoform X1</fullName>
    </submittedName>
</protein>
<name>A0ABQ5ACW1_9ASTR</name>
<dbReference type="InterPro" id="IPR036047">
    <property type="entry name" value="F-box-like_dom_sf"/>
</dbReference>
<keyword evidence="3" id="KW-1185">Reference proteome</keyword>
<dbReference type="InterPro" id="IPR050796">
    <property type="entry name" value="SCF_F-box_component"/>
</dbReference>
<accession>A0ABQ5ACW1</accession>
<proteinExistence type="predicted"/>
<sequence>MSGLVSDSVEDILVRLDGEDLIRCKSVCKSWLSLISSSCFVKTQLDYNKNKDHNNHELGHRRIIMPSRYGTPNDNWYINGPWHIIGSSNGLVCVSPEDAQVLVTNPLTREVKKLQPDPQFSDDVVINRDLLCWGFGHDSSTDDYKVVAGIKVHKVGTLFHVLSLKSNIWEPISLVKYKFIAGDSRFGILWNGALHWFMKDYNTKKMVILSFDLSREEFNECPQPDDSRYVFDDSTRLGIFNKCLCIFGDDDDDPPYQRWVMKNYNDKDSWEPLPYECEMNKNDVTHTLECCTPHGVWCFCDDKRICLPKTRDYTGAPIFVKSIVSPHVDQKPKKKRKPNIDIKSLEALFDYDDNSRLFCWQRRTKIFMVR</sequence>
<dbReference type="Proteomes" id="UP001151760">
    <property type="component" value="Unassembled WGS sequence"/>
</dbReference>
<dbReference type="InterPro" id="IPR017451">
    <property type="entry name" value="F-box-assoc_interact_dom"/>
</dbReference>
<dbReference type="PANTHER" id="PTHR31672:SF13">
    <property type="entry name" value="F-BOX PROTEIN CPR30-LIKE"/>
    <property type="match status" value="1"/>
</dbReference>
<dbReference type="SMART" id="SM00256">
    <property type="entry name" value="FBOX"/>
    <property type="match status" value="1"/>
</dbReference>
<evidence type="ECO:0000313" key="3">
    <source>
        <dbReference type="Proteomes" id="UP001151760"/>
    </source>
</evidence>
<comment type="caution">
    <text evidence="2">The sequence shown here is derived from an EMBL/GenBank/DDBJ whole genome shotgun (WGS) entry which is preliminary data.</text>
</comment>
<dbReference type="Pfam" id="PF07734">
    <property type="entry name" value="FBA_1"/>
    <property type="match status" value="1"/>
</dbReference>